<evidence type="ECO:0000256" key="5">
    <source>
        <dbReference type="ARBA" id="ARBA00023136"/>
    </source>
</evidence>
<dbReference type="InterPro" id="IPR035892">
    <property type="entry name" value="C2_domain_sf"/>
</dbReference>
<keyword evidence="3" id="KW-0677">Repeat</keyword>
<keyword evidence="8" id="KW-1185">Reference proteome</keyword>
<evidence type="ECO:0000256" key="2">
    <source>
        <dbReference type="ARBA" id="ARBA00022692"/>
    </source>
</evidence>
<dbReference type="GO" id="GO:0016020">
    <property type="term" value="C:membrane"/>
    <property type="evidence" value="ECO:0007669"/>
    <property type="project" value="UniProtKB-SubCell"/>
</dbReference>
<dbReference type="PROSITE" id="PS50004">
    <property type="entry name" value="C2"/>
    <property type="match status" value="1"/>
</dbReference>
<evidence type="ECO:0000256" key="4">
    <source>
        <dbReference type="ARBA" id="ARBA00022989"/>
    </source>
</evidence>
<dbReference type="PANTHER" id="PTHR12546:SF60">
    <property type="entry name" value="MISFIRE, ISOFORM F"/>
    <property type="match status" value="1"/>
</dbReference>
<dbReference type="Pfam" id="PF08151">
    <property type="entry name" value="FerI"/>
    <property type="match status" value="1"/>
</dbReference>
<keyword evidence="5" id="KW-0472">Membrane</keyword>
<dbReference type="InterPro" id="IPR012968">
    <property type="entry name" value="FerIin_dom"/>
</dbReference>
<comment type="subcellular location">
    <subcellularLocation>
        <location evidence="1">Membrane</location>
        <topology evidence="1">Single-pass membrane protein</topology>
    </subcellularLocation>
</comment>
<feature type="domain" description="C2" evidence="6">
    <location>
        <begin position="88"/>
        <end position="210"/>
    </location>
</feature>
<protein>
    <submittedName>
        <fullName evidence="9">C2 domain-containing protein</fullName>
    </submittedName>
</protein>
<reference evidence="9" key="1">
    <citation type="submission" date="2016-06" db="UniProtKB">
        <authorList>
            <consortium name="WormBaseParasite"/>
        </authorList>
    </citation>
    <scope>IDENTIFICATION</scope>
</reference>
<evidence type="ECO:0000256" key="3">
    <source>
        <dbReference type="ARBA" id="ARBA00022737"/>
    </source>
</evidence>
<dbReference type="OrthoDB" id="10059618at2759"/>
<keyword evidence="2" id="KW-0812">Transmembrane</keyword>
<name>A0A183ADJ8_9TREM</name>
<dbReference type="SMART" id="SM00239">
    <property type="entry name" value="C2"/>
    <property type="match status" value="1"/>
</dbReference>
<dbReference type="GO" id="GO:0007009">
    <property type="term" value="P:plasma membrane organization"/>
    <property type="evidence" value="ECO:0007669"/>
    <property type="project" value="TreeGrafter"/>
</dbReference>
<reference evidence="7 8" key="2">
    <citation type="submission" date="2018-11" db="EMBL/GenBank/DDBJ databases">
        <authorList>
            <consortium name="Pathogen Informatics"/>
        </authorList>
    </citation>
    <scope>NUCLEOTIDE SEQUENCE [LARGE SCALE GENOMIC DNA]</scope>
    <source>
        <strain evidence="7 8">Egypt</strain>
    </source>
</reference>
<dbReference type="SMART" id="SM01202">
    <property type="entry name" value="FerI"/>
    <property type="match status" value="1"/>
</dbReference>
<gene>
    <name evidence="7" type="ORF">ECPE_LOCUS5033</name>
</gene>
<dbReference type="Gene3D" id="2.60.40.150">
    <property type="entry name" value="C2 domain"/>
    <property type="match status" value="1"/>
</dbReference>
<dbReference type="AlphaFoldDB" id="A0A183ADJ8"/>
<dbReference type="WBParaSite" id="ECPE_0000504501-mRNA-1">
    <property type="protein sequence ID" value="ECPE_0000504501-mRNA-1"/>
    <property type="gene ID" value="ECPE_0000504501"/>
</dbReference>
<evidence type="ECO:0000259" key="6">
    <source>
        <dbReference type="PROSITE" id="PS50004"/>
    </source>
</evidence>
<dbReference type="Pfam" id="PF00168">
    <property type="entry name" value="C2"/>
    <property type="match status" value="2"/>
</dbReference>
<sequence length="319" mass="36075">MVLTFELHYQSPDSANAGVWDSGLANPITPMEYGFEDYMREDESDMVDMEAGVSAFGDEQDLAADRFIREEYDVGEADIGKIPAPEERDPRLQKMLGPTVFRAQPFQVAVSVIEARRLVGTNINPLVAVSVGKSVQKTATKYSTSRPYYDNYFAFDTQKTKQQFLSETIRIRVYNMRANPMLRLLPGKLIGEFVTDVQTVYDYKGHCLFNKWALIIDPKDPWAGPCGFVKVDMAILEQGQQLKRTKREKGDQDENIEAYLHGHRQDRMVSMAVHVYQAEDLPPMHTDISNQFRQAFVGEGAANVDPYVEVSYAGFTVSV</sequence>
<dbReference type="SUPFAM" id="SSF49562">
    <property type="entry name" value="C2 domain (Calcium/lipid-binding domain, CaLB)"/>
    <property type="match status" value="1"/>
</dbReference>
<accession>A0A183ADJ8</accession>
<dbReference type="InterPro" id="IPR037721">
    <property type="entry name" value="Ferlin"/>
</dbReference>
<organism evidence="9">
    <name type="scientific">Echinostoma caproni</name>
    <dbReference type="NCBI Taxonomy" id="27848"/>
    <lineage>
        <taxon>Eukaryota</taxon>
        <taxon>Metazoa</taxon>
        <taxon>Spiralia</taxon>
        <taxon>Lophotrochozoa</taxon>
        <taxon>Platyhelminthes</taxon>
        <taxon>Trematoda</taxon>
        <taxon>Digenea</taxon>
        <taxon>Plagiorchiida</taxon>
        <taxon>Echinostomata</taxon>
        <taxon>Echinostomatoidea</taxon>
        <taxon>Echinostomatidae</taxon>
        <taxon>Echinostoma</taxon>
    </lineage>
</organism>
<evidence type="ECO:0000313" key="9">
    <source>
        <dbReference type="WBParaSite" id="ECPE_0000504501-mRNA-1"/>
    </source>
</evidence>
<evidence type="ECO:0000313" key="7">
    <source>
        <dbReference type="EMBL" id="VDP74359.1"/>
    </source>
</evidence>
<proteinExistence type="predicted"/>
<dbReference type="PANTHER" id="PTHR12546">
    <property type="entry name" value="FER-1-LIKE"/>
    <property type="match status" value="1"/>
</dbReference>
<evidence type="ECO:0000313" key="8">
    <source>
        <dbReference type="Proteomes" id="UP000272942"/>
    </source>
</evidence>
<keyword evidence="4" id="KW-1133">Transmembrane helix</keyword>
<evidence type="ECO:0000256" key="1">
    <source>
        <dbReference type="ARBA" id="ARBA00004167"/>
    </source>
</evidence>
<dbReference type="InterPro" id="IPR000008">
    <property type="entry name" value="C2_dom"/>
</dbReference>
<dbReference type="Proteomes" id="UP000272942">
    <property type="component" value="Unassembled WGS sequence"/>
</dbReference>
<dbReference type="EMBL" id="UZAN01041879">
    <property type="protein sequence ID" value="VDP74359.1"/>
    <property type="molecule type" value="Genomic_DNA"/>
</dbReference>